<accession>A0A4D6BN24</accession>
<dbReference type="GO" id="GO:0032993">
    <property type="term" value="C:protein-DNA complex"/>
    <property type="evidence" value="ECO:0007669"/>
    <property type="project" value="TreeGrafter"/>
</dbReference>
<dbReference type="SMART" id="SM00448">
    <property type="entry name" value="REC"/>
    <property type="match status" value="1"/>
</dbReference>
<feature type="domain" description="Response regulatory" evidence="6">
    <location>
        <begin position="4"/>
        <end position="119"/>
    </location>
</feature>
<dbReference type="InterPro" id="IPR039420">
    <property type="entry name" value="WalR-like"/>
</dbReference>
<name>A0A4D6BN24_9FLOR</name>
<feature type="domain" description="HTH luxR-type" evidence="5">
    <location>
        <begin position="141"/>
        <end position="206"/>
    </location>
</feature>
<dbReference type="SUPFAM" id="SSF52172">
    <property type="entry name" value="CheY-like"/>
    <property type="match status" value="1"/>
</dbReference>
<dbReference type="PROSITE" id="PS50043">
    <property type="entry name" value="HTH_LUXR_2"/>
    <property type="match status" value="1"/>
</dbReference>
<dbReference type="PANTHER" id="PTHR48111:SF67">
    <property type="entry name" value="TRANSCRIPTIONAL REGULATORY PROTEIN TCTD"/>
    <property type="match status" value="1"/>
</dbReference>
<dbReference type="CDD" id="cd06170">
    <property type="entry name" value="LuxR_C_like"/>
    <property type="match status" value="1"/>
</dbReference>
<dbReference type="PROSITE" id="PS50110">
    <property type="entry name" value="RESPONSE_REGULATORY"/>
    <property type="match status" value="1"/>
</dbReference>
<dbReference type="RefSeq" id="YP_009628586.1">
    <property type="nucleotide sequence ID" value="NC_042170.1"/>
</dbReference>
<evidence type="ECO:0000259" key="5">
    <source>
        <dbReference type="PROSITE" id="PS50043"/>
    </source>
</evidence>
<dbReference type="Pfam" id="PF00196">
    <property type="entry name" value="GerE"/>
    <property type="match status" value="1"/>
</dbReference>
<dbReference type="Gene3D" id="3.40.50.2300">
    <property type="match status" value="1"/>
</dbReference>
<dbReference type="GO" id="GO:0000976">
    <property type="term" value="F:transcription cis-regulatory region binding"/>
    <property type="evidence" value="ECO:0007669"/>
    <property type="project" value="TreeGrafter"/>
</dbReference>
<dbReference type="PROSITE" id="PS00622">
    <property type="entry name" value="HTH_LUXR_1"/>
    <property type="match status" value="1"/>
</dbReference>
<dbReference type="SUPFAM" id="SSF46894">
    <property type="entry name" value="C-terminal effector domain of the bipartite response regulators"/>
    <property type="match status" value="1"/>
</dbReference>
<evidence type="ECO:0008006" key="8">
    <source>
        <dbReference type="Google" id="ProtNLM"/>
    </source>
</evidence>
<dbReference type="InterPro" id="IPR011006">
    <property type="entry name" value="CheY-like_superfamily"/>
</dbReference>
<dbReference type="InterPro" id="IPR036388">
    <property type="entry name" value="WH-like_DNA-bd_sf"/>
</dbReference>
<geneLocation type="plastid" evidence="7"/>
<keyword evidence="1" id="KW-0805">Transcription regulation</keyword>
<reference evidence="7" key="1">
    <citation type="journal article" date="2019" name="Phycologia">
        <title>Chloroplast and mitochondrial genomes of Balbiania investiens (Balbianiales, Nemaliophycidae).</title>
        <authorList>
            <person name="Evans J.R."/>
            <person name="StAmour N."/>
            <person name="Verbruggen H."/>
            <person name="Salomaki E.D."/>
            <person name="Vis M.L."/>
        </authorList>
    </citation>
    <scope>NUCLEOTIDE SEQUENCE</scope>
</reference>
<dbReference type="InterPro" id="IPR000792">
    <property type="entry name" value="Tscrpt_reg_LuxR_C"/>
</dbReference>
<dbReference type="PANTHER" id="PTHR48111">
    <property type="entry name" value="REGULATOR OF RPOS"/>
    <property type="match status" value="1"/>
</dbReference>
<proteinExistence type="predicted"/>
<evidence type="ECO:0000259" key="6">
    <source>
        <dbReference type="PROSITE" id="PS50110"/>
    </source>
</evidence>
<evidence type="ECO:0000256" key="1">
    <source>
        <dbReference type="ARBA" id="ARBA00023015"/>
    </source>
</evidence>
<protein>
    <recommendedName>
        <fullName evidence="8">TctD-like protein</fullName>
    </recommendedName>
</protein>
<evidence type="ECO:0000313" key="7">
    <source>
        <dbReference type="EMBL" id="QBX88369.1"/>
    </source>
</evidence>
<dbReference type="GO" id="GO:0000156">
    <property type="term" value="F:phosphorelay response regulator activity"/>
    <property type="evidence" value="ECO:0007669"/>
    <property type="project" value="TreeGrafter"/>
</dbReference>
<keyword evidence="3" id="KW-0804">Transcription</keyword>
<dbReference type="Pfam" id="PF00072">
    <property type="entry name" value="Response_reg"/>
    <property type="match status" value="1"/>
</dbReference>
<dbReference type="GeneID" id="40138475"/>
<organism evidence="7">
    <name type="scientific">Acrochaetium secundatum</name>
    <dbReference type="NCBI Taxonomy" id="209631"/>
    <lineage>
        <taxon>Eukaryota</taxon>
        <taxon>Rhodophyta</taxon>
        <taxon>Florideophyceae</taxon>
        <taxon>Nemaliophycidae</taxon>
        <taxon>Acrochaetiales</taxon>
        <taxon>Acrochaetiaceae</taxon>
        <taxon>Acrochaetium</taxon>
    </lineage>
</organism>
<feature type="modified residue" description="4-aspartylphosphate" evidence="4">
    <location>
        <position position="52"/>
    </location>
</feature>
<dbReference type="GO" id="GO:0006355">
    <property type="term" value="P:regulation of DNA-templated transcription"/>
    <property type="evidence" value="ECO:0007669"/>
    <property type="project" value="InterPro"/>
</dbReference>
<dbReference type="AlphaFoldDB" id="A0A4D6BN24"/>
<keyword evidence="4" id="KW-0597">Phosphoprotein</keyword>
<keyword evidence="2" id="KW-0238">DNA-binding</keyword>
<dbReference type="PRINTS" id="PR00038">
    <property type="entry name" value="HTHLUXR"/>
</dbReference>
<dbReference type="EMBL" id="MH026107">
    <property type="protein sequence ID" value="QBX88369.1"/>
    <property type="molecule type" value="Genomic_DNA"/>
</dbReference>
<dbReference type="GO" id="GO:0005829">
    <property type="term" value="C:cytosol"/>
    <property type="evidence" value="ECO:0007669"/>
    <property type="project" value="TreeGrafter"/>
</dbReference>
<evidence type="ECO:0000256" key="4">
    <source>
        <dbReference type="PROSITE-ProRule" id="PRU00169"/>
    </source>
</evidence>
<gene>
    <name evidence="7" type="primary">ycf29</name>
</gene>
<evidence type="ECO:0000256" key="3">
    <source>
        <dbReference type="ARBA" id="ARBA00023163"/>
    </source>
</evidence>
<dbReference type="InterPro" id="IPR001789">
    <property type="entry name" value="Sig_transdc_resp-reg_receiver"/>
</dbReference>
<dbReference type="Gene3D" id="1.10.10.10">
    <property type="entry name" value="Winged helix-like DNA-binding domain superfamily/Winged helix DNA-binding domain"/>
    <property type="match status" value="1"/>
</dbReference>
<evidence type="ECO:0000256" key="2">
    <source>
        <dbReference type="ARBA" id="ARBA00023125"/>
    </source>
</evidence>
<dbReference type="InterPro" id="IPR016032">
    <property type="entry name" value="Sig_transdc_resp-reg_C-effctor"/>
</dbReference>
<keyword evidence="7" id="KW-0934">Plastid</keyword>
<sequence length="208" mass="23543">MCYTILLVDDDSILVSSISTYLSSHNFKVQSANDGDEALKKLSGKLDLIILDIVMPQINGYDLITLIQDDNKYKDIPFIFLTAKGMTKDRIMGYGLGCNGYLVKPFDPEELVAMIKNILNQYIKASSCQIVQKNNGELKVKQENVHDFTMTEIKVLKLVMRGLTNKEIADLLCCTTRNVEKYVSRLLSKTYTKNRTQLAQYGLRLALN</sequence>
<dbReference type="SMART" id="SM00421">
    <property type="entry name" value="HTH_LUXR"/>
    <property type="match status" value="1"/>
</dbReference>